<evidence type="ECO:0000313" key="3">
    <source>
        <dbReference type="Proteomes" id="UP000429595"/>
    </source>
</evidence>
<gene>
    <name evidence="2" type="ORF">F9802_18810</name>
</gene>
<evidence type="ECO:0000313" key="2">
    <source>
        <dbReference type="EMBL" id="KAB7704157.1"/>
    </source>
</evidence>
<comment type="caution">
    <text evidence="2">The sequence shown here is derived from an EMBL/GenBank/DDBJ whole genome shotgun (WGS) entry which is preliminary data.</text>
</comment>
<feature type="compositionally biased region" description="Polar residues" evidence="1">
    <location>
        <begin position="104"/>
        <end position="115"/>
    </location>
</feature>
<dbReference type="RefSeq" id="WP_152154644.1">
    <property type="nucleotide sequence ID" value="NZ_WEIO01000018.1"/>
</dbReference>
<dbReference type="Proteomes" id="UP000429595">
    <property type="component" value="Unassembled WGS sequence"/>
</dbReference>
<reference evidence="2 3" key="1">
    <citation type="submission" date="2019-10" db="EMBL/GenBank/DDBJ databases">
        <title>Bacillus aerolatum sp. nov., isolated from bioaerosol of sport playgrounds.</title>
        <authorList>
            <person name="Chen P."/>
            <person name="Zhang G."/>
        </authorList>
    </citation>
    <scope>NUCLEOTIDE SEQUENCE [LARGE SCALE GENOMIC DNA]</scope>
    <source>
        <strain evidence="2 3">CX253</strain>
    </source>
</reference>
<protein>
    <recommendedName>
        <fullName evidence="4">YtxH domain-containing protein</fullName>
    </recommendedName>
</protein>
<organism evidence="2 3">
    <name type="scientific">Bacillus aerolatus</name>
    <dbReference type="NCBI Taxonomy" id="2653354"/>
    <lineage>
        <taxon>Bacteria</taxon>
        <taxon>Bacillati</taxon>
        <taxon>Bacillota</taxon>
        <taxon>Bacilli</taxon>
        <taxon>Bacillales</taxon>
        <taxon>Bacillaceae</taxon>
        <taxon>Bacillus</taxon>
    </lineage>
</organism>
<keyword evidence="3" id="KW-1185">Reference proteome</keyword>
<name>A0A6I1FFP7_9BACI</name>
<accession>A0A6I1FFP7</accession>
<dbReference type="EMBL" id="WEIO01000018">
    <property type="protein sequence ID" value="KAB7704157.1"/>
    <property type="molecule type" value="Genomic_DNA"/>
</dbReference>
<sequence>MGKCKFFTKMAIGAAVGGAIALTDRQTRAEMKEWAVYLFEMAKDPEGLSASSKEIINRAKDTAQQITEDVSYIREKVDSLKDLTPNVKELVDETKSTFLPGEENTASATDQTSVK</sequence>
<proteinExistence type="predicted"/>
<evidence type="ECO:0000256" key="1">
    <source>
        <dbReference type="SAM" id="MobiDB-lite"/>
    </source>
</evidence>
<dbReference type="AlphaFoldDB" id="A0A6I1FFP7"/>
<evidence type="ECO:0008006" key="4">
    <source>
        <dbReference type="Google" id="ProtNLM"/>
    </source>
</evidence>
<feature type="region of interest" description="Disordered" evidence="1">
    <location>
        <begin position="95"/>
        <end position="115"/>
    </location>
</feature>